<dbReference type="RefSeq" id="XP_003027515.1">
    <property type="nucleotide sequence ID" value="XM_003027469.1"/>
</dbReference>
<gene>
    <name evidence="1" type="ORF">SCHCODRAFT_113203</name>
</gene>
<dbReference type="OrthoDB" id="3070325at2759"/>
<dbReference type="GeneID" id="9597287"/>
<feature type="non-terminal residue" evidence="1">
    <location>
        <position position="830"/>
    </location>
</feature>
<sequence>MLQGVPFDLTVEVLRYLAALDVLAVRKVRVQPIACNGSLWGGLVNSACAEHDMFLGGGVYEDLSLAQLEHAATSPARFLKCISPPPTLLDGRCIEPRYLKIYEEICIPSPRAWLGLNILLVRGGRFLLTSSKDWIALWDIWKTDGNTEPIARETVRQINQDLQVEDYWFDDENRLFVALIRCTPDGDTDFLSVYMIDVSVPSPSFRKVNELRCPGASCPAYHTRHRSSIAFTLRDDGLMGIWDYMTGNGGYIKDGFWETEKVVYPGESESTIICINHETIDIHAVPSLESSMPVRGRAALSYRSRKLVDPNDHDFITYQVPRLDTPDHSYYSVLSPTKKNLLTFMRSPLPVQASLTLPKERDYQPLPRGSYTRDSLVTVFEAARYFEPSIVAVFAPRSRAEYDVDGAHPVCRTVGLLRGVLNHETDKCFDPASGTFAYRAIGENNAVRVGMAICAQIYNAAENRKGHDPRHLSSSAGGASPWTPTIRIDAHLLLYLRAPTDVLLNLWDLWKATRSRNPIAREAVSSQPDDYISLEDYWFDKNQIFAAVAVDASEGQPDKLVVYAIDVSIPMPTFRKVNELSCPGGDLPSYHARHRSRIAFSLAGEELVGLWDYMTGHGVYMRDSSWLTEKMIYPVGSASTLICINHESIDVREVPDLRAPMPFTEHAVSSSMPRSRMDPKYFDFITYQMPQFDTPEQSFYSLQSPNRRDLLTFTRSAKPTNAPLTLPMDAHYLPLPRGTHFGDFLVTVFTSVSYQRPYSVVAAFAPCREPTDGTSGTERACRIAGLLHGVLMNSMDQCFDPTSGTMVYRAMGADHDTIRIANYLKKPARA</sequence>
<keyword evidence="2" id="KW-1185">Reference proteome</keyword>
<name>D8QH58_SCHCM</name>
<organism evidence="2">
    <name type="scientific">Schizophyllum commune (strain H4-8 / FGSC 9210)</name>
    <name type="common">Split gill fungus</name>
    <dbReference type="NCBI Taxonomy" id="578458"/>
    <lineage>
        <taxon>Eukaryota</taxon>
        <taxon>Fungi</taxon>
        <taxon>Dikarya</taxon>
        <taxon>Basidiomycota</taxon>
        <taxon>Agaricomycotina</taxon>
        <taxon>Agaricomycetes</taxon>
        <taxon>Agaricomycetidae</taxon>
        <taxon>Agaricales</taxon>
        <taxon>Schizophyllaceae</taxon>
        <taxon>Schizophyllum</taxon>
    </lineage>
</organism>
<reference evidence="1 2" key="1">
    <citation type="journal article" date="2010" name="Nat. Biotechnol.">
        <title>Genome sequence of the model mushroom Schizophyllum commune.</title>
        <authorList>
            <person name="Ohm R.A."/>
            <person name="de Jong J.F."/>
            <person name="Lugones L.G."/>
            <person name="Aerts A."/>
            <person name="Kothe E."/>
            <person name="Stajich J.E."/>
            <person name="de Vries R.P."/>
            <person name="Record E."/>
            <person name="Levasseur A."/>
            <person name="Baker S.E."/>
            <person name="Bartholomew K.A."/>
            <person name="Coutinho P.M."/>
            <person name="Erdmann S."/>
            <person name="Fowler T.J."/>
            <person name="Gathman A.C."/>
            <person name="Lombard V."/>
            <person name="Henrissat B."/>
            <person name="Knabe N."/>
            <person name="Kuees U."/>
            <person name="Lilly W.W."/>
            <person name="Lindquist E."/>
            <person name="Lucas S."/>
            <person name="Magnuson J.K."/>
            <person name="Piumi F."/>
            <person name="Raudaskoski M."/>
            <person name="Salamov A."/>
            <person name="Schmutz J."/>
            <person name="Schwarze F.W.M.R."/>
            <person name="vanKuyk P.A."/>
            <person name="Horton J.S."/>
            <person name="Grigoriev I.V."/>
            <person name="Woesten H.A.B."/>
        </authorList>
    </citation>
    <scope>NUCLEOTIDE SEQUENCE [LARGE SCALE GENOMIC DNA]</scope>
    <source>
        <strain evidence="2">H4-8 / FGSC 9210</strain>
    </source>
</reference>
<evidence type="ECO:0008006" key="3">
    <source>
        <dbReference type="Google" id="ProtNLM"/>
    </source>
</evidence>
<dbReference type="VEuPathDB" id="FungiDB:SCHCODRAFT_02516334"/>
<dbReference type="AlphaFoldDB" id="D8QH58"/>
<proteinExistence type="predicted"/>
<dbReference type="KEGG" id="scm:SCHCO_02516334"/>
<dbReference type="Proteomes" id="UP000007431">
    <property type="component" value="Unassembled WGS sequence"/>
</dbReference>
<dbReference type="EMBL" id="GL377312">
    <property type="protein sequence ID" value="EFI92612.1"/>
    <property type="molecule type" value="Genomic_DNA"/>
</dbReference>
<dbReference type="HOGENOM" id="CLU_341678_0_0_1"/>
<evidence type="ECO:0000313" key="1">
    <source>
        <dbReference type="EMBL" id="EFI92612.1"/>
    </source>
</evidence>
<dbReference type="InParanoid" id="D8QH58"/>
<accession>D8QH58</accession>
<protein>
    <recommendedName>
        <fullName evidence="3">F-box domain-containing protein</fullName>
    </recommendedName>
</protein>
<evidence type="ECO:0000313" key="2">
    <source>
        <dbReference type="Proteomes" id="UP000007431"/>
    </source>
</evidence>